<protein>
    <submittedName>
        <fullName evidence="1">Predicted thiol-disulfide oxidoreductase YuxK, DCC family</fullName>
    </submittedName>
</protein>
<dbReference type="EMBL" id="FSQW01000001">
    <property type="protein sequence ID" value="SIN61179.1"/>
    <property type="molecule type" value="Genomic_DNA"/>
</dbReference>
<gene>
    <name evidence="1" type="ORF">SAMN02745824_0828</name>
</gene>
<evidence type="ECO:0000313" key="1">
    <source>
        <dbReference type="EMBL" id="SIN61179.1"/>
    </source>
</evidence>
<dbReference type="AlphaFoldDB" id="A0A1N6CRQ6"/>
<dbReference type="PANTHER" id="PTHR34290">
    <property type="entry name" value="SI:CH73-390P7.2"/>
    <property type="match status" value="1"/>
</dbReference>
<dbReference type="OrthoDB" id="9801773at2"/>
<name>A0A1N6CRQ6_9SPHN</name>
<dbReference type="GO" id="GO:0015035">
    <property type="term" value="F:protein-disulfide reductase activity"/>
    <property type="evidence" value="ECO:0007669"/>
    <property type="project" value="InterPro"/>
</dbReference>
<reference evidence="2" key="1">
    <citation type="submission" date="2016-11" db="EMBL/GenBank/DDBJ databases">
        <authorList>
            <person name="Varghese N."/>
            <person name="Submissions S."/>
        </authorList>
    </citation>
    <scope>NUCLEOTIDE SEQUENCE [LARGE SCALE GENOMIC DNA]</scope>
    <source>
        <strain evidence="2">DSM 22363</strain>
    </source>
</reference>
<proteinExistence type="predicted"/>
<organism evidence="1 2">
    <name type="scientific">Parasphingorhabdus marina DSM 22363</name>
    <dbReference type="NCBI Taxonomy" id="1123272"/>
    <lineage>
        <taxon>Bacteria</taxon>
        <taxon>Pseudomonadati</taxon>
        <taxon>Pseudomonadota</taxon>
        <taxon>Alphaproteobacteria</taxon>
        <taxon>Sphingomonadales</taxon>
        <taxon>Sphingomonadaceae</taxon>
        <taxon>Parasphingorhabdus</taxon>
    </lineage>
</organism>
<dbReference type="PANTHER" id="PTHR34290:SF2">
    <property type="entry name" value="OS04G0668800 PROTEIN"/>
    <property type="match status" value="1"/>
</dbReference>
<dbReference type="RefSeq" id="WP_074203844.1">
    <property type="nucleotide sequence ID" value="NZ_FSQW01000001.1"/>
</dbReference>
<dbReference type="STRING" id="1123272.SAMN02745824_0828"/>
<accession>A0A1N6CRQ6</accession>
<dbReference type="InterPro" id="IPR044691">
    <property type="entry name" value="DCC1_Trx"/>
</dbReference>
<evidence type="ECO:0000313" key="2">
    <source>
        <dbReference type="Proteomes" id="UP000185192"/>
    </source>
</evidence>
<sequence>MTTAPKSGKQVKVWYDGACPLCIREIRIMQRLDRHDRIAFIDISPAEAACPLDRQLMLERFHAEEGGQLLSGAAAFAAMWRALPAMRPLGQIARNRIVLKILEAGYRLFLHIRPRLQKLVPAPKTDS</sequence>
<dbReference type="Proteomes" id="UP000185192">
    <property type="component" value="Unassembled WGS sequence"/>
</dbReference>
<dbReference type="Pfam" id="PF04134">
    <property type="entry name" value="DCC1-like"/>
    <property type="match status" value="1"/>
</dbReference>
<dbReference type="InterPro" id="IPR007263">
    <property type="entry name" value="DCC1-like"/>
</dbReference>
<keyword evidence="2" id="KW-1185">Reference proteome</keyword>